<evidence type="ECO:0000313" key="2">
    <source>
        <dbReference type="Proteomes" id="UP000054928"/>
    </source>
</evidence>
<name>A0A0P1AEC3_PLAHL</name>
<dbReference type="GeneID" id="59053059"/>
<dbReference type="Proteomes" id="UP000054928">
    <property type="component" value="Unassembled WGS sequence"/>
</dbReference>
<dbReference type="RefSeq" id="XP_036263108.1">
    <property type="nucleotide sequence ID" value="XM_036407400.1"/>
</dbReference>
<sequence>MPKLPTQLSYFGQPSKMFADTKIAIVDHLRALRLAHAVYNEDYQAVRISLDVKHVVCPRVCS</sequence>
<dbReference type="EMBL" id="CCYD01000409">
    <property type="protein sequence ID" value="CEG39303.1"/>
    <property type="molecule type" value="Genomic_DNA"/>
</dbReference>
<accession>A0A0P1AEC3</accession>
<evidence type="ECO:0000313" key="1">
    <source>
        <dbReference type="EMBL" id="CEG39303.1"/>
    </source>
</evidence>
<keyword evidence="2" id="KW-1185">Reference proteome</keyword>
<dbReference type="AlphaFoldDB" id="A0A0P1AEC3"/>
<proteinExistence type="predicted"/>
<protein>
    <submittedName>
        <fullName evidence="1">Uncharacterized protein</fullName>
    </submittedName>
</protein>
<reference evidence="2" key="1">
    <citation type="submission" date="2014-09" db="EMBL/GenBank/DDBJ databases">
        <authorList>
            <person name="Sharma Rahul"/>
            <person name="Thines Marco"/>
        </authorList>
    </citation>
    <scope>NUCLEOTIDE SEQUENCE [LARGE SCALE GENOMIC DNA]</scope>
</reference>
<organism evidence="1 2">
    <name type="scientific">Plasmopara halstedii</name>
    <name type="common">Downy mildew of sunflower</name>
    <dbReference type="NCBI Taxonomy" id="4781"/>
    <lineage>
        <taxon>Eukaryota</taxon>
        <taxon>Sar</taxon>
        <taxon>Stramenopiles</taxon>
        <taxon>Oomycota</taxon>
        <taxon>Peronosporomycetes</taxon>
        <taxon>Peronosporales</taxon>
        <taxon>Peronosporaceae</taxon>
        <taxon>Plasmopara</taxon>
    </lineage>
</organism>